<name>X1S228_9ZZZZ</name>
<reference evidence="1" key="1">
    <citation type="journal article" date="2014" name="Front. Microbiol.">
        <title>High frequency of phylogenetically diverse reductive dehalogenase-homologous genes in deep subseafloor sedimentary metagenomes.</title>
        <authorList>
            <person name="Kawai M."/>
            <person name="Futagami T."/>
            <person name="Toyoda A."/>
            <person name="Takaki Y."/>
            <person name="Nishi S."/>
            <person name="Hori S."/>
            <person name="Arai W."/>
            <person name="Tsubouchi T."/>
            <person name="Morono Y."/>
            <person name="Uchiyama I."/>
            <person name="Ito T."/>
            <person name="Fujiyama A."/>
            <person name="Inagaki F."/>
            <person name="Takami H."/>
        </authorList>
    </citation>
    <scope>NUCLEOTIDE SEQUENCE</scope>
    <source>
        <strain evidence="1">Expedition CK06-06</strain>
    </source>
</reference>
<organism evidence="1">
    <name type="scientific">marine sediment metagenome</name>
    <dbReference type="NCBI Taxonomy" id="412755"/>
    <lineage>
        <taxon>unclassified sequences</taxon>
        <taxon>metagenomes</taxon>
        <taxon>ecological metagenomes</taxon>
    </lineage>
</organism>
<dbReference type="EMBL" id="BARW01010091">
    <property type="protein sequence ID" value="GAI87087.1"/>
    <property type="molecule type" value="Genomic_DNA"/>
</dbReference>
<sequence>MINPGETIDYGIYGKNVGTSTAFSIYGLLSESDPYVILTTDSSWYGNILADDSLLSDPYYQFTVANDCPNNHAISFTLEFHDTYDSIWTSNPSIIVYAPVLTFEQVSVVNDNNGNGILDPGEDADLIVTIENEGGVFS</sequence>
<accession>X1S228</accession>
<comment type="caution">
    <text evidence="1">The sequence shown here is derived from an EMBL/GenBank/DDBJ whole genome shotgun (WGS) entry which is preliminary data.</text>
</comment>
<evidence type="ECO:0008006" key="2">
    <source>
        <dbReference type="Google" id="ProtNLM"/>
    </source>
</evidence>
<gene>
    <name evidence="1" type="ORF">S12H4_20032</name>
</gene>
<dbReference type="AlphaFoldDB" id="X1S228"/>
<protein>
    <recommendedName>
        <fullName evidence="2">DUF11 domain-containing protein</fullName>
    </recommendedName>
</protein>
<proteinExistence type="predicted"/>
<evidence type="ECO:0000313" key="1">
    <source>
        <dbReference type="EMBL" id="GAI87087.1"/>
    </source>
</evidence>